<dbReference type="GO" id="GO:0004386">
    <property type="term" value="F:helicase activity"/>
    <property type="evidence" value="ECO:0007669"/>
    <property type="project" value="InterPro"/>
</dbReference>
<evidence type="ECO:0000313" key="3">
    <source>
        <dbReference type="Proteomes" id="UP000663836"/>
    </source>
</evidence>
<dbReference type="AlphaFoldDB" id="A0A820LNM2"/>
<reference evidence="2" key="1">
    <citation type="submission" date="2021-02" db="EMBL/GenBank/DDBJ databases">
        <authorList>
            <person name="Nowell W R."/>
        </authorList>
    </citation>
    <scope>NUCLEOTIDE SEQUENCE</scope>
</reference>
<name>A0A820LNM2_9BILA</name>
<comment type="caution">
    <text evidence="2">The sequence shown here is derived from an EMBL/GenBank/DDBJ whole genome shotgun (WGS) entry which is preliminary data.</text>
</comment>
<dbReference type="InterPro" id="IPR041677">
    <property type="entry name" value="DNA2/NAM7_AAA_11"/>
</dbReference>
<proteinExistence type="predicted"/>
<feature type="domain" description="DNA2/NAM7 helicase helicase" evidence="1">
    <location>
        <begin position="23"/>
        <end position="62"/>
    </location>
</feature>
<dbReference type="Gene3D" id="3.40.50.300">
    <property type="entry name" value="P-loop containing nucleotide triphosphate hydrolases"/>
    <property type="match status" value="1"/>
</dbReference>
<dbReference type="Pfam" id="PF13086">
    <property type="entry name" value="AAA_11"/>
    <property type="match status" value="1"/>
</dbReference>
<accession>A0A820LNM2</accession>
<dbReference type="Proteomes" id="UP000663836">
    <property type="component" value="Unassembled WGS sequence"/>
</dbReference>
<feature type="non-terminal residue" evidence="2">
    <location>
        <position position="67"/>
    </location>
</feature>
<gene>
    <name evidence="2" type="ORF">JBS370_LOCUS42213</name>
</gene>
<sequence>MDHQELVNKISLLEKRIKIFVKDKTTTIVEYILQEALKHDGKILCCAPSNIAVDNLIERLGRKKEFK</sequence>
<organism evidence="2 3">
    <name type="scientific">Rotaria sordida</name>
    <dbReference type="NCBI Taxonomy" id="392033"/>
    <lineage>
        <taxon>Eukaryota</taxon>
        <taxon>Metazoa</taxon>
        <taxon>Spiralia</taxon>
        <taxon>Gnathifera</taxon>
        <taxon>Rotifera</taxon>
        <taxon>Eurotatoria</taxon>
        <taxon>Bdelloidea</taxon>
        <taxon>Philodinida</taxon>
        <taxon>Philodinidae</taxon>
        <taxon>Rotaria</taxon>
    </lineage>
</organism>
<dbReference type="SUPFAM" id="SSF52540">
    <property type="entry name" value="P-loop containing nucleoside triphosphate hydrolases"/>
    <property type="match status" value="1"/>
</dbReference>
<dbReference type="EMBL" id="CAJOBD010053838">
    <property type="protein sequence ID" value="CAF4360321.1"/>
    <property type="molecule type" value="Genomic_DNA"/>
</dbReference>
<evidence type="ECO:0000313" key="2">
    <source>
        <dbReference type="EMBL" id="CAF4360321.1"/>
    </source>
</evidence>
<evidence type="ECO:0000259" key="1">
    <source>
        <dbReference type="Pfam" id="PF13086"/>
    </source>
</evidence>
<protein>
    <recommendedName>
        <fullName evidence="1">DNA2/NAM7 helicase helicase domain-containing protein</fullName>
    </recommendedName>
</protein>
<dbReference type="InterPro" id="IPR027417">
    <property type="entry name" value="P-loop_NTPase"/>
</dbReference>